<protein>
    <recommendedName>
        <fullName evidence="7">BHLH domain-containing protein</fullName>
    </recommendedName>
</protein>
<name>A0A8S2ATR1_ARAAE</name>
<dbReference type="GO" id="GO:0003677">
    <property type="term" value="F:DNA binding"/>
    <property type="evidence" value="ECO:0007669"/>
    <property type="project" value="UniProtKB-KW"/>
</dbReference>
<dbReference type="Pfam" id="PF00010">
    <property type="entry name" value="HLH"/>
    <property type="match status" value="1"/>
</dbReference>
<dbReference type="AlphaFoldDB" id="A0A8S2ATR1"/>
<dbReference type="InterPro" id="IPR011598">
    <property type="entry name" value="bHLH_dom"/>
</dbReference>
<evidence type="ECO:0000313" key="9">
    <source>
        <dbReference type="Proteomes" id="UP000682877"/>
    </source>
</evidence>
<feature type="region of interest" description="Disordered" evidence="6">
    <location>
        <begin position="168"/>
        <end position="221"/>
    </location>
</feature>
<evidence type="ECO:0000256" key="6">
    <source>
        <dbReference type="SAM" id="MobiDB-lite"/>
    </source>
</evidence>
<evidence type="ECO:0000256" key="1">
    <source>
        <dbReference type="ARBA" id="ARBA00004123"/>
    </source>
</evidence>
<comment type="subcellular location">
    <subcellularLocation>
        <location evidence="1">Nucleus</location>
    </subcellularLocation>
</comment>
<evidence type="ECO:0000256" key="3">
    <source>
        <dbReference type="ARBA" id="ARBA00023125"/>
    </source>
</evidence>
<keyword evidence="5" id="KW-0539">Nucleus</keyword>
<evidence type="ECO:0000256" key="5">
    <source>
        <dbReference type="ARBA" id="ARBA00023242"/>
    </source>
</evidence>
<keyword evidence="2" id="KW-0805">Transcription regulation</keyword>
<dbReference type="SMART" id="SM00353">
    <property type="entry name" value="HLH"/>
    <property type="match status" value="1"/>
</dbReference>
<dbReference type="GO" id="GO:0048766">
    <property type="term" value="P:root hair initiation"/>
    <property type="evidence" value="ECO:0007669"/>
    <property type="project" value="UniProtKB-ARBA"/>
</dbReference>
<dbReference type="EMBL" id="LR999457">
    <property type="protein sequence ID" value="CAE6201879.1"/>
    <property type="molecule type" value="Genomic_DNA"/>
</dbReference>
<feature type="region of interest" description="Disordered" evidence="6">
    <location>
        <begin position="134"/>
        <end position="153"/>
    </location>
</feature>
<dbReference type="Gene3D" id="4.10.280.10">
    <property type="entry name" value="Helix-loop-helix DNA-binding domain"/>
    <property type="match status" value="1"/>
</dbReference>
<dbReference type="GO" id="GO:0003700">
    <property type="term" value="F:DNA-binding transcription factor activity"/>
    <property type="evidence" value="ECO:0007669"/>
    <property type="project" value="InterPro"/>
</dbReference>
<accession>A0A8S2ATR1</accession>
<gene>
    <name evidence="8" type="ORF">AARE701A_LOCUS19836</name>
</gene>
<reference evidence="8" key="1">
    <citation type="submission" date="2021-01" db="EMBL/GenBank/DDBJ databases">
        <authorList>
            <person name="Bezrukov I."/>
        </authorList>
    </citation>
    <scope>NUCLEOTIDE SEQUENCE</scope>
</reference>
<feature type="region of interest" description="Disordered" evidence="6">
    <location>
        <begin position="1"/>
        <end position="58"/>
    </location>
</feature>
<keyword evidence="3" id="KW-0238">DNA-binding</keyword>
<dbReference type="CDD" id="cd11454">
    <property type="entry name" value="bHLH_AtIND_like"/>
    <property type="match status" value="1"/>
</dbReference>
<dbReference type="GO" id="GO:0046983">
    <property type="term" value="F:protein dimerization activity"/>
    <property type="evidence" value="ECO:0007669"/>
    <property type="project" value="InterPro"/>
</dbReference>
<evidence type="ECO:0000256" key="2">
    <source>
        <dbReference type="ARBA" id="ARBA00023015"/>
    </source>
</evidence>
<evidence type="ECO:0000256" key="4">
    <source>
        <dbReference type="ARBA" id="ARBA00023163"/>
    </source>
</evidence>
<sequence>MSLINDHCNEPNYISNPNSSEDLSSPENCGLDGGASASSSSTMNSDHHQQNQGCVFYPSGESIEDHNSLMDFNASSFFSFDNHRSFISPVTNGGAFSVLEENMSYGYTGWSHHQMDSISPRVIKTPNSFEKTGSFGLTSNSTSKPATNHGNGDWLYSDSTIVNTGLRHESASPKLAGNKRPCTGEITHLSKKPSSGTSGKAKPKATTSPKDPQSQAAKNRRERISERLKVLQELVPNGTKVDLVTMLEKAIGYVKFLQVQVKVLAADEFWPAQGGKAPDISQVKEAIDAILSSTQRDSNSN</sequence>
<dbReference type="FunFam" id="4.10.280.10:FF:000046">
    <property type="entry name" value="Transcription factor bHLH83"/>
    <property type="match status" value="1"/>
</dbReference>
<evidence type="ECO:0000313" key="8">
    <source>
        <dbReference type="EMBL" id="CAE6201879.1"/>
    </source>
</evidence>
<feature type="compositionally biased region" description="Polar residues" evidence="6">
    <location>
        <begin position="134"/>
        <end position="150"/>
    </location>
</feature>
<dbReference type="PANTHER" id="PTHR45914:SF59">
    <property type="entry name" value="TRANSCRIPTION FACTOR BHLH83-LIKE"/>
    <property type="match status" value="1"/>
</dbReference>
<dbReference type="PROSITE" id="PS50888">
    <property type="entry name" value="BHLH"/>
    <property type="match status" value="1"/>
</dbReference>
<organism evidence="8 9">
    <name type="scientific">Arabidopsis arenosa</name>
    <name type="common">Sand rock-cress</name>
    <name type="synonym">Cardaminopsis arenosa</name>
    <dbReference type="NCBI Taxonomy" id="38785"/>
    <lineage>
        <taxon>Eukaryota</taxon>
        <taxon>Viridiplantae</taxon>
        <taxon>Streptophyta</taxon>
        <taxon>Embryophyta</taxon>
        <taxon>Tracheophyta</taxon>
        <taxon>Spermatophyta</taxon>
        <taxon>Magnoliopsida</taxon>
        <taxon>eudicotyledons</taxon>
        <taxon>Gunneridae</taxon>
        <taxon>Pentapetalae</taxon>
        <taxon>rosids</taxon>
        <taxon>malvids</taxon>
        <taxon>Brassicales</taxon>
        <taxon>Brassicaceae</taxon>
        <taxon>Camelineae</taxon>
        <taxon>Arabidopsis</taxon>
    </lineage>
</organism>
<dbReference type="InterPro" id="IPR036638">
    <property type="entry name" value="HLH_DNA-bd_sf"/>
</dbReference>
<dbReference type="PANTHER" id="PTHR45914">
    <property type="entry name" value="TRANSCRIPTION FACTOR HEC3-RELATED"/>
    <property type="match status" value="1"/>
</dbReference>
<dbReference type="Proteomes" id="UP000682877">
    <property type="component" value="Chromosome 7"/>
</dbReference>
<keyword evidence="9" id="KW-1185">Reference proteome</keyword>
<feature type="compositionally biased region" description="Polar residues" evidence="6">
    <location>
        <begin position="12"/>
        <end position="27"/>
    </location>
</feature>
<proteinExistence type="predicted"/>
<evidence type="ECO:0000259" key="7">
    <source>
        <dbReference type="PROSITE" id="PS50888"/>
    </source>
</evidence>
<dbReference type="InterPro" id="IPR045843">
    <property type="entry name" value="IND-like"/>
</dbReference>
<dbReference type="SUPFAM" id="SSF47459">
    <property type="entry name" value="HLH, helix-loop-helix DNA-binding domain"/>
    <property type="match status" value="1"/>
</dbReference>
<dbReference type="GO" id="GO:0005634">
    <property type="term" value="C:nucleus"/>
    <property type="evidence" value="ECO:0007669"/>
    <property type="project" value="UniProtKB-SubCell"/>
</dbReference>
<keyword evidence="4" id="KW-0804">Transcription</keyword>
<feature type="domain" description="BHLH" evidence="7">
    <location>
        <begin position="208"/>
        <end position="257"/>
    </location>
</feature>
<feature type="compositionally biased region" description="Polar residues" evidence="6">
    <location>
        <begin position="205"/>
        <end position="217"/>
    </location>
</feature>